<feature type="domain" description="RING-type" evidence="4">
    <location>
        <begin position="7"/>
        <end position="48"/>
    </location>
</feature>
<accession>A0A914PFG9</accession>
<dbReference type="GO" id="GO:0016567">
    <property type="term" value="P:protein ubiquitination"/>
    <property type="evidence" value="ECO:0007669"/>
    <property type="project" value="TreeGrafter"/>
</dbReference>
<keyword evidence="5" id="KW-1185">Reference proteome</keyword>
<dbReference type="GO" id="GO:0005634">
    <property type="term" value="C:nucleus"/>
    <property type="evidence" value="ECO:0007669"/>
    <property type="project" value="TreeGrafter"/>
</dbReference>
<dbReference type="GO" id="GO:0008270">
    <property type="term" value="F:zinc ion binding"/>
    <property type="evidence" value="ECO:0007669"/>
    <property type="project" value="UniProtKB-KW"/>
</dbReference>
<dbReference type="GO" id="GO:0061630">
    <property type="term" value="F:ubiquitin protein ligase activity"/>
    <property type="evidence" value="ECO:0007669"/>
    <property type="project" value="TreeGrafter"/>
</dbReference>
<evidence type="ECO:0000256" key="2">
    <source>
        <dbReference type="ARBA" id="ARBA00022833"/>
    </source>
</evidence>
<proteinExistence type="predicted"/>
<evidence type="ECO:0000256" key="3">
    <source>
        <dbReference type="PROSITE-ProRule" id="PRU00175"/>
    </source>
</evidence>
<dbReference type="PANTHER" id="PTHR46569">
    <property type="entry name" value="E3 UBIQUITIN-PROTEIN LIGASE TRAIP"/>
    <property type="match status" value="1"/>
</dbReference>
<reference evidence="6" key="1">
    <citation type="submission" date="2022-11" db="UniProtKB">
        <authorList>
            <consortium name="WormBaseParasite"/>
        </authorList>
    </citation>
    <scope>IDENTIFICATION</scope>
</reference>
<evidence type="ECO:0000313" key="6">
    <source>
        <dbReference type="WBParaSite" id="PDA_v2.g13504.t1"/>
    </source>
</evidence>
<dbReference type="SUPFAM" id="SSF57850">
    <property type="entry name" value="RING/U-box"/>
    <property type="match status" value="1"/>
</dbReference>
<protein>
    <submittedName>
        <fullName evidence="6">RING-type domain-containing protein</fullName>
    </submittedName>
</protein>
<dbReference type="SMART" id="SM01197">
    <property type="entry name" value="FANCL_C"/>
    <property type="match status" value="1"/>
</dbReference>
<dbReference type="PROSITE" id="PS50089">
    <property type="entry name" value="ZF_RING_2"/>
    <property type="match status" value="1"/>
</dbReference>
<keyword evidence="1 3" id="KW-0863">Zinc-finger</keyword>
<keyword evidence="2" id="KW-0862">Zinc</keyword>
<dbReference type="WBParaSite" id="PDA_v2.g13504.t1">
    <property type="protein sequence ID" value="PDA_v2.g13504.t1"/>
    <property type="gene ID" value="PDA_v2.g13504"/>
</dbReference>
<dbReference type="InterPro" id="IPR013083">
    <property type="entry name" value="Znf_RING/FYVE/PHD"/>
</dbReference>
<dbReference type="Pfam" id="PF13639">
    <property type="entry name" value="zf-RING_2"/>
    <property type="match status" value="1"/>
</dbReference>
<evidence type="ECO:0000256" key="1">
    <source>
        <dbReference type="ARBA" id="ARBA00022771"/>
    </source>
</evidence>
<dbReference type="Proteomes" id="UP000887578">
    <property type="component" value="Unplaced"/>
</dbReference>
<sequence>MPGIGQCAICFSTLLSSETYVVTKCGHTFHRNCILQWIHTGKNCPSCRVSASELHVIKLFIQETSLDDSFTTQNKLEAKVKRRENKVG</sequence>
<evidence type="ECO:0000259" key="4">
    <source>
        <dbReference type="PROSITE" id="PS50089"/>
    </source>
</evidence>
<dbReference type="Gene3D" id="3.30.40.10">
    <property type="entry name" value="Zinc/RING finger domain, C3HC4 (zinc finger)"/>
    <property type="match status" value="1"/>
</dbReference>
<keyword evidence="1 3" id="KW-0479">Metal-binding</keyword>
<dbReference type="AlphaFoldDB" id="A0A914PFG9"/>
<organism evidence="5 6">
    <name type="scientific">Panagrolaimus davidi</name>
    <dbReference type="NCBI Taxonomy" id="227884"/>
    <lineage>
        <taxon>Eukaryota</taxon>
        <taxon>Metazoa</taxon>
        <taxon>Ecdysozoa</taxon>
        <taxon>Nematoda</taxon>
        <taxon>Chromadorea</taxon>
        <taxon>Rhabditida</taxon>
        <taxon>Tylenchina</taxon>
        <taxon>Panagrolaimomorpha</taxon>
        <taxon>Panagrolaimoidea</taxon>
        <taxon>Panagrolaimidae</taxon>
        <taxon>Panagrolaimus</taxon>
    </lineage>
</organism>
<dbReference type="SMART" id="SM00184">
    <property type="entry name" value="RING"/>
    <property type="match status" value="1"/>
</dbReference>
<evidence type="ECO:0000313" key="5">
    <source>
        <dbReference type="Proteomes" id="UP000887578"/>
    </source>
</evidence>
<dbReference type="PANTHER" id="PTHR46569:SF1">
    <property type="entry name" value="E3 UBIQUITIN-PROTEIN LIGASE RFWD3-RELATED"/>
    <property type="match status" value="1"/>
</dbReference>
<dbReference type="GO" id="GO:0090734">
    <property type="term" value="C:site of DNA damage"/>
    <property type="evidence" value="ECO:0007669"/>
    <property type="project" value="TreeGrafter"/>
</dbReference>
<dbReference type="InterPro" id="IPR052639">
    <property type="entry name" value="TRAIP_ubiq-protein_ligase"/>
</dbReference>
<dbReference type="GO" id="GO:0031297">
    <property type="term" value="P:replication fork processing"/>
    <property type="evidence" value="ECO:0007669"/>
    <property type="project" value="TreeGrafter"/>
</dbReference>
<dbReference type="InterPro" id="IPR001841">
    <property type="entry name" value="Znf_RING"/>
</dbReference>
<name>A0A914PFG9_9BILA</name>